<dbReference type="Gene3D" id="2.20.25.10">
    <property type="match status" value="1"/>
</dbReference>
<gene>
    <name evidence="3" type="ORF">CEPID_01280</name>
</gene>
<dbReference type="STRING" id="1050174.CEPID_01280"/>
<dbReference type="EMBL" id="CP011541">
    <property type="protein sequence ID" value="AKK02143.1"/>
    <property type="molecule type" value="Genomic_DNA"/>
</dbReference>
<dbReference type="OrthoDB" id="9797508at2"/>
<dbReference type="PANTHER" id="PTHR33797">
    <property type="entry name" value="ORGANIC HYDROPEROXIDE RESISTANCE PROTEIN-LIKE"/>
    <property type="match status" value="1"/>
</dbReference>
<dbReference type="SUPFAM" id="SSF82784">
    <property type="entry name" value="OsmC-like"/>
    <property type="match status" value="1"/>
</dbReference>
<dbReference type="InterPro" id="IPR019953">
    <property type="entry name" value="OHR"/>
</dbReference>
<name>A0A0G3GRI3_9CORY</name>
<keyword evidence="4" id="KW-1185">Reference proteome</keyword>
<dbReference type="Pfam" id="PF02566">
    <property type="entry name" value="OsmC"/>
    <property type="match status" value="1"/>
</dbReference>
<sequence>MSEVLYTGSVTSTGGGRDGHVTSTDGHIDFDVRPPKELGGSGEGVNPETLFAAAWSACFNGALHKIMKDAGVDATKFAPEVTAVVSLNKVETGFGISGEIQVAFANQDELEDAAALVEKAHEFCPYSRALRGDCEISARLA</sequence>
<comment type="similarity">
    <text evidence="1">Belongs to the OsmC/Ohr family.</text>
</comment>
<dbReference type="InterPro" id="IPR003718">
    <property type="entry name" value="OsmC/Ohr_fam"/>
</dbReference>
<dbReference type="Gene3D" id="3.30.300.20">
    <property type="match status" value="1"/>
</dbReference>
<dbReference type="NCBIfam" id="TIGR03561">
    <property type="entry name" value="organ_hyd_perox"/>
    <property type="match status" value="1"/>
</dbReference>
<organism evidence="3 4">
    <name type="scientific">Corynebacterium epidermidicanis</name>
    <dbReference type="NCBI Taxonomy" id="1050174"/>
    <lineage>
        <taxon>Bacteria</taxon>
        <taxon>Bacillati</taxon>
        <taxon>Actinomycetota</taxon>
        <taxon>Actinomycetes</taxon>
        <taxon>Mycobacteriales</taxon>
        <taxon>Corynebacteriaceae</taxon>
        <taxon>Corynebacterium</taxon>
    </lineage>
</organism>
<dbReference type="AlphaFoldDB" id="A0A0G3GRI3"/>
<dbReference type="KEGG" id="cei:CEPID_01280"/>
<dbReference type="InterPro" id="IPR015946">
    <property type="entry name" value="KH_dom-like_a/b"/>
</dbReference>
<protein>
    <submittedName>
        <fullName evidence="3">Peroxiredoxin, Ohr subfamily</fullName>
    </submittedName>
</protein>
<feature type="region of interest" description="Disordered" evidence="2">
    <location>
        <begin position="1"/>
        <end position="33"/>
    </location>
</feature>
<proteinExistence type="inferred from homology"/>
<evidence type="ECO:0000256" key="2">
    <source>
        <dbReference type="SAM" id="MobiDB-lite"/>
    </source>
</evidence>
<evidence type="ECO:0000313" key="4">
    <source>
        <dbReference type="Proteomes" id="UP000035368"/>
    </source>
</evidence>
<dbReference type="GO" id="GO:0006979">
    <property type="term" value="P:response to oxidative stress"/>
    <property type="evidence" value="ECO:0007669"/>
    <property type="project" value="InterPro"/>
</dbReference>
<evidence type="ECO:0000313" key="3">
    <source>
        <dbReference type="EMBL" id="AKK02143.1"/>
    </source>
</evidence>
<dbReference type="PANTHER" id="PTHR33797:SF2">
    <property type="entry name" value="ORGANIC HYDROPEROXIDE RESISTANCE PROTEIN-LIKE"/>
    <property type="match status" value="1"/>
</dbReference>
<reference evidence="3 4" key="1">
    <citation type="submission" date="2015-05" db="EMBL/GenBank/DDBJ databases">
        <title>Complete genome sequence of Corynebacterium epidermidicanis DSM 45586, isolated from the skin of a dog suffering from pruritus.</title>
        <authorList>
            <person name="Ruckert C."/>
            <person name="Albersmeier A."/>
            <person name="Winkler A."/>
            <person name="Tauch A."/>
        </authorList>
    </citation>
    <scope>NUCLEOTIDE SEQUENCE [LARGE SCALE GENOMIC DNA]</scope>
    <source>
        <strain evidence="3 4">DSM 45586</strain>
    </source>
</reference>
<dbReference type="RefSeq" id="WP_047239417.1">
    <property type="nucleotide sequence ID" value="NZ_CP011541.1"/>
</dbReference>
<dbReference type="Proteomes" id="UP000035368">
    <property type="component" value="Chromosome"/>
</dbReference>
<evidence type="ECO:0000256" key="1">
    <source>
        <dbReference type="ARBA" id="ARBA00007378"/>
    </source>
</evidence>
<dbReference type="InterPro" id="IPR036102">
    <property type="entry name" value="OsmC/Ohrsf"/>
</dbReference>
<dbReference type="PATRIC" id="fig|1050174.4.peg.259"/>
<accession>A0A0G3GRI3</accession>